<dbReference type="InterPro" id="IPR032675">
    <property type="entry name" value="LRR_dom_sf"/>
</dbReference>
<reference evidence="3" key="1">
    <citation type="submission" date="2023-07" db="EMBL/GenBank/DDBJ databases">
        <title>A chromosome-level genome assembly of Lolium multiflorum.</title>
        <authorList>
            <person name="Chen Y."/>
            <person name="Copetti D."/>
            <person name="Kolliker R."/>
            <person name="Studer B."/>
        </authorList>
    </citation>
    <scope>NUCLEOTIDE SEQUENCE</scope>
    <source>
        <strain evidence="3">02402/16</strain>
        <tissue evidence="3">Leaf</tissue>
    </source>
</reference>
<protein>
    <recommendedName>
        <fullName evidence="5">FBD domain-containing protein</fullName>
    </recommendedName>
</protein>
<dbReference type="SUPFAM" id="SSF81383">
    <property type="entry name" value="F-box domain"/>
    <property type="match status" value="1"/>
</dbReference>
<dbReference type="EMBL" id="JAUUTY010000002">
    <property type="protein sequence ID" value="KAK1677886.1"/>
    <property type="molecule type" value="Genomic_DNA"/>
</dbReference>
<organism evidence="3 4">
    <name type="scientific">Lolium multiflorum</name>
    <name type="common">Italian ryegrass</name>
    <name type="synonym">Lolium perenne subsp. multiflorum</name>
    <dbReference type="NCBI Taxonomy" id="4521"/>
    <lineage>
        <taxon>Eukaryota</taxon>
        <taxon>Viridiplantae</taxon>
        <taxon>Streptophyta</taxon>
        <taxon>Embryophyta</taxon>
        <taxon>Tracheophyta</taxon>
        <taxon>Spermatophyta</taxon>
        <taxon>Magnoliopsida</taxon>
        <taxon>Liliopsida</taxon>
        <taxon>Poales</taxon>
        <taxon>Poaceae</taxon>
        <taxon>BOP clade</taxon>
        <taxon>Pooideae</taxon>
        <taxon>Poodae</taxon>
        <taxon>Poeae</taxon>
        <taxon>Poeae Chloroplast Group 2 (Poeae type)</taxon>
        <taxon>Loliodinae</taxon>
        <taxon>Loliinae</taxon>
        <taxon>Lolium</taxon>
    </lineage>
</organism>
<dbReference type="CDD" id="cd22160">
    <property type="entry name" value="F-box_AtFBL13-like"/>
    <property type="match status" value="1"/>
</dbReference>
<gene>
    <name evidence="3" type="ORF">QYE76_038734</name>
</gene>
<dbReference type="PANTHER" id="PTHR32141:SF78">
    <property type="entry name" value="F-BOX DOMAIN-CONTAINING PROTEIN"/>
    <property type="match status" value="1"/>
</dbReference>
<dbReference type="InterPro" id="IPR055411">
    <property type="entry name" value="LRR_FXL15/At3g58940/PEG3-like"/>
</dbReference>
<dbReference type="Proteomes" id="UP001231189">
    <property type="component" value="Unassembled WGS sequence"/>
</dbReference>
<keyword evidence="4" id="KW-1185">Reference proteome</keyword>
<dbReference type="InterPro" id="IPR001810">
    <property type="entry name" value="F-box_dom"/>
</dbReference>
<dbReference type="SUPFAM" id="SSF52047">
    <property type="entry name" value="RNI-like"/>
    <property type="match status" value="1"/>
</dbReference>
<proteinExistence type="predicted"/>
<dbReference type="PANTHER" id="PTHR32141">
    <property type="match status" value="1"/>
</dbReference>
<evidence type="ECO:0000259" key="1">
    <source>
        <dbReference type="Pfam" id="PF00646"/>
    </source>
</evidence>
<feature type="domain" description="F-box" evidence="1">
    <location>
        <begin position="10"/>
        <end position="46"/>
    </location>
</feature>
<evidence type="ECO:0000313" key="3">
    <source>
        <dbReference type="EMBL" id="KAK1677886.1"/>
    </source>
</evidence>
<evidence type="ECO:0000313" key="4">
    <source>
        <dbReference type="Proteomes" id="UP001231189"/>
    </source>
</evidence>
<name>A0AAD8T8L3_LOLMU</name>
<dbReference type="Gene3D" id="3.80.10.10">
    <property type="entry name" value="Ribonuclease Inhibitor"/>
    <property type="match status" value="1"/>
</dbReference>
<dbReference type="Pfam" id="PF24758">
    <property type="entry name" value="LRR_At5g56370"/>
    <property type="match status" value="1"/>
</dbReference>
<evidence type="ECO:0000259" key="2">
    <source>
        <dbReference type="Pfam" id="PF24758"/>
    </source>
</evidence>
<feature type="domain" description="F-box/LRR-repeat protein 15/At3g58940/PEG3-like LRR" evidence="2">
    <location>
        <begin position="123"/>
        <end position="218"/>
    </location>
</feature>
<dbReference type="InterPro" id="IPR036047">
    <property type="entry name" value="F-box-like_dom_sf"/>
</dbReference>
<dbReference type="InterPro" id="IPR053781">
    <property type="entry name" value="F-box_AtFBL13-like"/>
</dbReference>
<dbReference type="Pfam" id="PF00646">
    <property type="entry name" value="F-box"/>
    <property type="match status" value="1"/>
</dbReference>
<evidence type="ECO:0008006" key="5">
    <source>
        <dbReference type="Google" id="ProtNLM"/>
    </source>
</evidence>
<comment type="caution">
    <text evidence="3">The sequence shown here is derived from an EMBL/GenBank/DDBJ whole genome shotgun (WGS) entry which is preliminary data.</text>
</comment>
<dbReference type="AlphaFoldDB" id="A0AAD8T8L3"/>
<dbReference type="InterPro" id="IPR055302">
    <property type="entry name" value="F-box_dom-containing"/>
</dbReference>
<accession>A0AAD8T8L3</accession>
<sequence>MAAAADDDRLSALTDDLLQHILSFAPAREAAVSSVLSRRWRPLWRRTSVLNIDSRPYFPCPYDHYGAVDRFFRDATAALSAFLCRRSRRGTTLKKFTLFLGIVVYRLDRECYDDEPEDDVRVAGLLADPAAAGLEELRIVCQPHNDYEKMYDPPLATLPCAGTIRVLELVNCNIEPPAARLAFPCLADLTLRHCFLLEGRLQAMVDAAPALTTLELVNLVEKAPEQPGSAETEPYTYRISHPFSLRIRLRCPTVTALVLKTYSGTDKIEDSAITGIELDMPSLRSFRYKGVPLKLSLTSPAPGLARVDIDATSQYCYWRYEPTSRMLPSFSSTRALKLRLNCIEDIIAGEKEHGSAILLPTFPNLKLLELDGKYEYKNSNTVAAVASLLRSCPAMSELRLSLDMENDYRNGRKVRVPVGDTFRESKDRFEKLESMPSSHRGDVELDGTSKLPAGLTNNRAFSCLETSLRKVTLRCKASGVNCFEAQLAKFLVENAIVLEEMHVVDGSQFWLDHLFHKVERWRADSFRRKNLPDTAGFRVYQLS</sequence>